<dbReference type="Proteomes" id="UP000275256">
    <property type="component" value="Unassembled WGS sequence"/>
</dbReference>
<proteinExistence type="predicted"/>
<evidence type="ECO:0000313" key="2">
    <source>
        <dbReference type="Proteomes" id="UP000275256"/>
    </source>
</evidence>
<keyword evidence="2" id="KW-1185">Reference proteome</keyword>
<comment type="caution">
    <text evidence="1">The sequence shown here is derived from an EMBL/GenBank/DDBJ whole genome shotgun (WGS) entry which is preliminary data.</text>
</comment>
<dbReference type="EMBL" id="REFW01000002">
    <property type="protein sequence ID" value="RMB59667.1"/>
    <property type="molecule type" value="Genomic_DNA"/>
</dbReference>
<evidence type="ECO:0000313" key="1">
    <source>
        <dbReference type="EMBL" id="RMB59667.1"/>
    </source>
</evidence>
<evidence type="ECO:0008006" key="3">
    <source>
        <dbReference type="Google" id="ProtNLM"/>
    </source>
</evidence>
<protein>
    <recommendedName>
        <fullName evidence="3">DUF222 domain-containing protein</fullName>
    </recommendedName>
</protein>
<name>A0A3M0G6C2_9ACTN</name>
<gene>
    <name evidence="1" type="ORF">EAX62_07845</name>
</gene>
<reference evidence="1 2" key="1">
    <citation type="submission" date="2018-10" db="EMBL/GenBank/DDBJ databases">
        <title>Tessaracoccus antarcticuss sp. nov., isolated from sediment.</title>
        <authorList>
            <person name="Zhou L.Y."/>
            <person name="Du Z.J."/>
        </authorList>
    </citation>
    <scope>NUCLEOTIDE SEQUENCE [LARGE SCALE GENOMIC DNA]</scope>
    <source>
        <strain evidence="1 2">JDX10</strain>
    </source>
</reference>
<accession>A0A3M0G6C2</accession>
<dbReference type="AlphaFoldDB" id="A0A3M0G6C2"/>
<sequence length="455" mass="49960">MLNAVTQEKQAQADQLRAIVSLAQNYTAATDSVINDELLDELVEQTTPGGSPGTAPISEFAAMELGPLMGCSPARAKTIMFETLNLYHRHPSLWDAVQDLSLDAHRARKAAGKFGILDPETADTVGRAWVTKQHRFSWQGAIDLCDTLIIAADPAIAAAREARQLQDRNVRLWEPYEATVNLTAKLDLLDAKYVNATITQLAGILHAKPEYSRDAADVLRSKALGIMAHPAIALAMLQAALQPHTFGTTQYETASYRSEGGLDEAPVGEGLPIDPETGRVASDPAHCTGHTCGTITINPARLQPRVQIYIHLHPDATAVIENTATIAVATLRELLDGKQIRVTPVLDLNTIPPEHQYRPSRRLREAACLLFPTEAFPYSNRTSRGLDLDHTTAYQQSCRDPQTRLGNLGPFSRRLHRGKTAGFWTCMQPCIGQLVWTSPLGFRYTLDNNGTRRIH</sequence>
<organism evidence="1 2">
    <name type="scientific">Tessaracoccus antarcticus</name>
    <dbReference type="NCBI Taxonomy" id="2479848"/>
    <lineage>
        <taxon>Bacteria</taxon>
        <taxon>Bacillati</taxon>
        <taxon>Actinomycetota</taxon>
        <taxon>Actinomycetes</taxon>
        <taxon>Propionibacteriales</taxon>
        <taxon>Propionibacteriaceae</taxon>
        <taxon>Tessaracoccus</taxon>
    </lineage>
</organism>